<dbReference type="VEuPathDB" id="TriTrypDB:BSAL_16195"/>
<dbReference type="AlphaFoldDB" id="A0A0S4JB24"/>
<evidence type="ECO:0000313" key="2">
    <source>
        <dbReference type="Proteomes" id="UP000051952"/>
    </source>
</evidence>
<reference evidence="2" key="1">
    <citation type="submission" date="2015-09" db="EMBL/GenBank/DDBJ databases">
        <authorList>
            <consortium name="Pathogen Informatics"/>
        </authorList>
    </citation>
    <scope>NUCLEOTIDE SEQUENCE [LARGE SCALE GENOMIC DNA]</scope>
    <source>
        <strain evidence="2">Lake Konstanz</strain>
    </source>
</reference>
<dbReference type="InterPro" id="IPR032675">
    <property type="entry name" value="LRR_dom_sf"/>
</dbReference>
<protein>
    <submittedName>
        <fullName evidence="1">GP46-like surface antigen, putative</fullName>
    </submittedName>
</protein>
<gene>
    <name evidence="1" type="ORF">BSAL_16195</name>
</gene>
<dbReference type="EMBL" id="CYKH01001657">
    <property type="protein sequence ID" value="CUG88588.1"/>
    <property type="molecule type" value="Genomic_DNA"/>
</dbReference>
<evidence type="ECO:0000313" key="1">
    <source>
        <dbReference type="EMBL" id="CUG88588.1"/>
    </source>
</evidence>
<dbReference type="Proteomes" id="UP000051952">
    <property type="component" value="Unassembled WGS sequence"/>
</dbReference>
<dbReference type="SUPFAM" id="SSF52058">
    <property type="entry name" value="L domain-like"/>
    <property type="match status" value="1"/>
</dbReference>
<keyword evidence="2" id="KW-1185">Reference proteome</keyword>
<organism evidence="1 2">
    <name type="scientific">Bodo saltans</name>
    <name type="common">Flagellated protozoan</name>
    <dbReference type="NCBI Taxonomy" id="75058"/>
    <lineage>
        <taxon>Eukaryota</taxon>
        <taxon>Discoba</taxon>
        <taxon>Euglenozoa</taxon>
        <taxon>Kinetoplastea</taxon>
        <taxon>Metakinetoplastina</taxon>
        <taxon>Eubodonida</taxon>
        <taxon>Bodonidae</taxon>
        <taxon>Bodo</taxon>
    </lineage>
</organism>
<accession>A0A0S4JB24</accession>
<name>A0A0S4JB24_BODSA</name>
<dbReference type="Gene3D" id="3.80.10.10">
    <property type="entry name" value="Ribonuclease Inhibitor"/>
    <property type="match status" value="1"/>
</dbReference>
<dbReference type="OrthoDB" id="676979at2759"/>
<sequence>MNGLQWKSKWNFSDPDAPCVFPGVTCDLTDITIITDVTKINLGQQGLSGQLRAGICSLTKITLFNVSFNGIAGTLPREYAAWASINELFVDS</sequence>
<proteinExistence type="predicted"/>